<comment type="caution">
    <text evidence="11">The sequence shown here is derived from an EMBL/GenBank/DDBJ whole genome shotgun (WGS) entry which is preliminary data.</text>
</comment>
<feature type="binding site" evidence="8">
    <location>
        <position position="258"/>
    </location>
    <ligand>
        <name>substrate</name>
    </ligand>
</feature>
<dbReference type="Proteomes" id="UP000777265">
    <property type="component" value="Unassembled WGS sequence"/>
</dbReference>
<dbReference type="GO" id="GO:0005829">
    <property type="term" value="C:cytosol"/>
    <property type="evidence" value="ECO:0007669"/>
    <property type="project" value="TreeGrafter"/>
</dbReference>
<feature type="binding site" evidence="8">
    <location>
        <position position="233"/>
    </location>
    <ligand>
        <name>substrate</name>
    </ligand>
</feature>
<dbReference type="Gene3D" id="3.40.50.1980">
    <property type="entry name" value="Nitrogenase molybdenum iron protein domain"/>
    <property type="match status" value="2"/>
</dbReference>
<dbReference type="InterPro" id="IPR016161">
    <property type="entry name" value="Ald_DH/histidinol_DH"/>
</dbReference>
<evidence type="ECO:0000256" key="3">
    <source>
        <dbReference type="ARBA" id="ARBA00022833"/>
    </source>
</evidence>
<dbReference type="InterPro" id="IPR022695">
    <property type="entry name" value="Histidinol_DH_monofunct"/>
</dbReference>
<keyword evidence="3 9" id="KW-0862">Zinc</keyword>
<dbReference type="CDD" id="cd06572">
    <property type="entry name" value="Histidinol_dh"/>
    <property type="match status" value="1"/>
</dbReference>
<proteinExistence type="inferred from homology"/>
<dbReference type="Pfam" id="PF00815">
    <property type="entry name" value="Histidinol_dh"/>
    <property type="match status" value="1"/>
</dbReference>
<dbReference type="NCBIfam" id="TIGR00069">
    <property type="entry name" value="hisD"/>
    <property type="match status" value="1"/>
</dbReference>
<dbReference type="GO" id="GO:0000105">
    <property type="term" value="P:L-histidine biosynthetic process"/>
    <property type="evidence" value="ECO:0007669"/>
    <property type="project" value="InterPro"/>
</dbReference>
<evidence type="ECO:0000256" key="8">
    <source>
        <dbReference type="PIRSR" id="PIRSR000099-3"/>
    </source>
</evidence>
<feature type="binding site" evidence="7">
    <location>
        <position position="126"/>
    </location>
    <ligand>
        <name>NAD(+)</name>
        <dbReference type="ChEBI" id="CHEBI:57540"/>
    </ligand>
</feature>
<evidence type="ECO:0000256" key="5">
    <source>
        <dbReference type="PIRNR" id="PIRNR000099"/>
    </source>
</evidence>
<protein>
    <submittedName>
        <fullName evidence="11">Histidinol dehydrogenase</fullName>
        <ecNumber evidence="11">1.1.1.23</ecNumber>
    </submittedName>
</protein>
<evidence type="ECO:0000256" key="1">
    <source>
        <dbReference type="ARBA" id="ARBA00010178"/>
    </source>
</evidence>
<dbReference type="EC" id="1.1.1.23" evidence="11"/>
<feature type="binding site" evidence="8">
    <location>
        <position position="355"/>
    </location>
    <ligand>
        <name>substrate</name>
    </ligand>
</feature>
<evidence type="ECO:0000313" key="11">
    <source>
        <dbReference type="EMBL" id="NLW34078.1"/>
    </source>
</evidence>
<dbReference type="PIRSF" id="PIRSF000099">
    <property type="entry name" value="Histidinol_dh"/>
    <property type="match status" value="1"/>
</dbReference>
<keyword evidence="4 5" id="KW-0560">Oxidoreductase</keyword>
<dbReference type="PRINTS" id="PR00083">
    <property type="entry name" value="HOLDHDRGNASE"/>
</dbReference>
<feature type="active site" description="Proton acceptor" evidence="6">
    <location>
        <position position="324"/>
    </location>
</feature>
<evidence type="ECO:0000256" key="9">
    <source>
        <dbReference type="PIRSR" id="PIRSR000099-4"/>
    </source>
</evidence>
<feature type="binding site" evidence="9">
    <location>
        <position position="255"/>
    </location>
    <ligand>
        <name>Zn(2+)</name>
        <dbReference type="ChEBI" id="CHEBI:29105"/>
    </ligand>
</feature>
<feature type="binding site" evidence="8">
    <location>
        <position position="324"/>
    </location>
    <ligand>
        <name>substrate</name>
    </ligand>
</feature>
<evidence type="ECO:0000256" key="4">
    <source>
        <dbReference type="ARBA" id="ARBA00023002"/>
    </source>
</evidence>
<feature type="binding site" evidence="9">
    <location>
        <position position="258"/>
    </location>
    <ligand>
        <name>Zn(2+)</name>
        <dbReference type="ChEBI" id="CHEBI:29105"/>
    </ligand>
</feature>
<dbReference type="GO" id="GO:0004399">
    <property type="term" value="F:histidinol dehydrogenase activity"/>
    <property type="evidence" value="ECO:0007669"/>
    <property type="project" value="UniProtKB-EC"/>
</dbReference>
<dbReference type="EMBL" id="JAAYEE010000020">
    <property type="protein sequence ID" value="NLW34078.1"/>
    <property type="molecule type" value="Genomic_DNA"/>
</dbReference>
<dbReference type="AlphaFoldDB" id="A0A971M1B1"/>
<dbReference type="InterPro" id="IPR012131">
    <property type="entry name" value="Hstdl_DH"/>
</dbReference>
<comment type="cofactor">
    <cofactor evidence="9">
        <name>Zn(2+)</name>
        <dbReference type="ChEBI" id="CHEBI:29105"/>
    </cofactor>
    <text evidence="9">Binds 1 zinc ion per subunit.</text>
</comment>
<dbReference type="PANTHER" id="PTHR21256:SF2">
    <property type="entry name" value="HISTIDINE BIOSYNTHESIS TRIFUNCTIONAL PROTEIN"/>
    <property type="match status" value="1"/>
</dbReference>
<reference evidence="11" key="1">
    <citation type="journal article" date="2020" name="Biotechnol. Biofuels">
        <title>New insights from the biogas microbiome by comprehensive genome-resolved metagenomics of nearly 1600 species originating from multiple anaerobic digesters.</title>
        <authorList>
            <person name="Campanaro S."/>
            <person name="Treu L."/>
            <person name="Rodriguez-R L.M."/>
            <person name="Kovalovszki A."/>
            <person name="Ziels R.M."/>
            <person name="Maus I."/>
            <person name="Zhu X."/>
            <person name="Kougias P.G."/>
            <person name="Basile A."/>
            <person name="Luo G."/>
            <person name="Schluter A."/>
            <person name="Konstantinidis K.T."/>
            <person name="Angelidaki I."/>
        </authorList>
    </citation>
    <scope>NUCLEOTIDE SEQUENCE</scope>
    <source>
        <strain evidence="11">AS06rmzACSIP_7</strain>
    </source>
</reference>
<evidence type="ECO:0000256" key="2">
    <source>
        <dbReference type="ARBA" id="ARBA00022723"/>
    </source>
</evidence>
<feature type="binding site" evidence="8">
    <location>
        <position position="409"/>
    </location>
    <ligand>
        <name>substrate</name>
    </ligand>
</feature>
<feature type="binding site" evidence="8">
    <location>
        <position position="255"/>
    </location>
    <ligand>
        <name>substrate</name>
    </ligand>
</feature>
<dbReference type="GO" id="GO:0051287">
    <property type="term" value="F:NAD binding"/>
    <property type="evidence" value="ECO:0007669"/>
    <property type="project" value="InterPro"/>
</dbReference>
<keyword evidence="2 9" id="KW-0479">Metal-binding</keyword>
<feature type="binding site" evidence="9">
    <location>
        <position position="414"/>
    </location>
    <ligand>
        <name>Zn(2+)</name>
        <dbReference type="ChEBI" id="CHEBI:29105"/>
    </ligand>
</feature>
<feature type="binding site" evidence="9">
    <location>
        <position position="355"/>
    </location>
    <ligand>
        <name>Zn(2+)</name>
        <dbReference type="ChEBI" id="CHEBI:29105"/>
    </ligand>
</feature>
<dbReference type="FunFam" id="3.40.50.1980:FF:000001">
    <property type="entry name" value="Histidinol dehydrogenase"/>
    <property type="match status" value="1"/>
</dbReference>
<accession>A0A971M1B1</accession>
<evidence type="ECO:0000256" key="6">
    <source>
        <dbReference type="PIRSR" id="PIRSR000099-1"/>
    </source>
</evidence>
<evidence type="ECO:0000256" key="7">
    <source>
        <dbReference type="PIRSR" id="PIRSR000099-2"/>
    </source>
</evidence>
<reference evidence="11" key="2">
    <citation type="submission" date="2020-01" db="EMBL/GenBank/DDBJ databases">
        <authorList>
            <person name="Campanaro S."/>
        </authorList>
    </citation>
    <scope>NUCLEOTIDE SEQUENCE</scope>
    <source>
        <strain evidence="11">AS06rmzACSIP_7</strain>
    </source>
</reference>
<dbReference type="GO" id="GO:0046872">
    <property type="term" value="F:metal ion binding"/>
    <property type="evidence" value="ECO:0007669"/>
    <property type="project" value="UniProtKB-KW"/>
</dbReference>
<feature type="binding site" evidence="7">
    <location>
        <position position="210"/>
    </location>
    <ligand>
        <name>NAD(+)</name>
        <dbReference type="ChEBI" id="CHEBI:57540"/>
    </ligand>
</feature>
<comment type="similarity">
    <text evidence="1 5 10">Belongs to the histidinol dehydrogenase family.</text>
</comment>
<feature type="binding site" evidence="8">
    <location>
        <position position="414"/>
    </location>
    <ligand>
        <name>substrate</name>
    </ligand>
</feature>
<name>A0A971M1B1_9BACT</name>
<dbReference type="PANTHER" id="PTHR21256">
    <property type="entry name" value="HISTIDINOL DEHYDROGENASE HDH"/>
    <property type="match status" value="1"/>
</dbReference>
<evidence type="ECO:0000256" key="10">
    <source>
        <dbReference type="RuleBase" id="RU004175"/>
    </source>
</evidence>
<sequence>MKVWDIEKDYDELLAFVIGGREKKRSNIRAAVEEIRRRVCGEGEKALVEFSVKWDGWARPLPLKLTPEEIEEGAGRVGKRDVAILKGMIRNVRAYHKGQKGKKRTYKRNGLVVREEFVPVEKALVYVPGGTAPYPSSLVMGTVPAQLAGVKEIIVTTPARNGEINPYILAAAALLDIKDIYRLGGAQAIYAFSYGLGSVPRVDMIVGPGNAYVEEAKRDVYGQVGIDMLAGPTELVILCTDPFSPKAVAWDMFSQAEHDEMASVGLFSNSREHIYDVLRSIEKHAVLNKRQAVVEKALKENAFLVYYQDIDKAIRAINMIAPEHMELIGDEKEEEKICYPGIIYAGPHTPVAMGDYYIGTNHILPTGGAGRFTAGLSVDRFTKRKVLVKTDKQFLDKYGEKAVRLSEVEGLFAHGESIKARKELADEA</sequence>
<organism evidence="11 12">
    <name type="scientific">Syntrophorhabdus aromaticivorans</name>
    <dbReference type="NCBI Taxonomy" id="328301"/>
    <lineage>
        <taxon>Bacteria</taxon>
        <taxon>Pseudomonadati</taxon>
        <taxon>Thermodesulfobacteriota</taxon>
        <taxon>Syntrophorhabdia</taxon>
        <taxon>Syntrophorhabdales</taxon>
        <taxon>Syntrophorhabdaceae</taxon>
        <taxon>Syntrophorhabdus</taxon>
    </lineage>
</organism>
<gene>
    <name evidence="11" type="primary">hisD</name>
    <name evidence="11" type="ORF">GXY80_01150</name>
</gene>
<evidence type="ECO:0000313" key="12">
    <source>
        <dbReference type="Proteomes" id="UP000777265"/>
    </source>
</evidence>
<dbReference type="Gene3D" id="1.20.5.1300">
    <property type="match status" value="1"/>
</dbReference>
<feature type="active site" description="Proton acceptor" evidence="6">
    <location>
        <position position="323"/>
    </location>
</feature>
<keyword evidence="7" id="KW-0520">NAD</keyword>
<feature type="binding site" evidence="7">
    <location>
        <position position="187"/>
    </location>
    <ligand>
        <name>NAD(+)</name>
        <dbReference type="ChEBI" id="CHEBI:57540"/>
    </ligand>
</feature>
<dbReference type="SUPFAM" id="SSF53720">
    <property type="entry name" value="ALDH-like"/>
    <property type="match status" value="1"/>
</dbReference>